<reference evidence="3" key="1">
    <citation type="submission" date="2020-05" db="EMBL/GenBank/DDBJ databases">
        <title>Phylogenomic resolution of chytrid fungi.</title>
        <authorList>
            <person name="Stajich J.E."/>
            <person name="Amses K."/>
            <person name="Simmons R."/>
            <person name="Seto K."/>
            <person name="Myers J."/>
            <person name="Bonds A."/>
            <person name="Quandt C.A."/>
            <person name="Barry K."/>
            <person name="Liu P."/>
            <person name="Grigoriev I."/>
            <person name="Longcore J.E."/>
            <person name="James T.Y."/>
        </authorList>
    </citation>
    <scope>NUCLEOTIDE SEQUENCE</scope>
    <source>
        <strain evidence="3">PLAUS21</strain>
    </source>
</reference>
<evidence type="ECO:0008006" key="5">
    <source>
        <dbReference type="Google" id="ProtNLM"/>
    </source>
</evidence>
<dbReference type="GO" id="GO:0005634">
    <property type="term" value="C:nucleus"/>
    <property type="evidence" value="ECO:0007669"/>
    <property type="project" value="TreeGrafter"/>
</dbReference>
<evidence type="ECO:0000256" key="1">
    <source>
        <dbReference type="ARBA" id="ARBA00009885"/>
    </source>
</evidence>
<gene>
    <name evidence="3" type="ORF">HK103_006467</name>
</gene>
<feature type="compositionally biased region" description="Basic and acidic residues" evidence="2">
    <location>
        <begin position="209"/>
        <end position="219"/>
    </location>
</feature>
<accession>A0AAD5UNA5</accession>
<feature type="region of interest" description="Disordered" evidence="2">
    <location>
        <begin position="182"/>
        <end position="219"/>
    </location>
</feature>
<dbReference type="InterPro" id="IPR006735">
    <property type="entry name" value="Rtf2"/>
</dbReference>
<dbReference type="GO" id="GO:0006274">
    <property type="term" value="P:DNA replication termination"/>
    <property type="evidence" value="ECO:0007669"/>
    <property type="project" value="TreeGrafter"/>
</dbReference>
<name>A0AAD5UNA5_9FUNG</name>
<evidence type="ECO:0000313" key="4">
    <source>
        <dbReference type="Proteomes" id="UP001210925"/>
    </source>
</evidence>
<dbReference type="PANTHER" id="PTHR12775">
    <property type="entry name" value="PROTEIN C20ORF43 HOMOLOG"/>
    <property type="match status" value="1"/>
</dbReference>
<dbReference type="CDD" id="cd16653">
    <property type="entry name" value="RING-like_Rtf2"/>
    <property type="match status" value="1"/>
</dbReference>
<dbReference type="Proteomes" id="UP001210925">
    <property type="component" value="Unassembled WGS sequence"/>
</dbReference>
<dbReference type="AlphaFoldDB" id="A0AAD5UNA5"/>
<keyword evidence="4" id="KW-1185">Reference proteome</keyword>
<feature type="region of interest" description="Disordered" evidence="2">
    <location>
        <begin position="1"/>
        <end position="27"/>
    </location>
</feature>
<evidence type="ECO:0000256" key="2">
    <source>
        <dbReference type="SAM" id="MobiDB-lite"/>
    </source>
</evidence>
<dbReference type="Pfam" id="PF04641">
    <property type="entry name" value="Rtf2"/>
    <property type="match status" value="1"/>
</dbReference>
<sequence length="269" mass="29863">MGCDGGSIPKREELVKTKQEAEKPNQTSQMRAAWELCALSKQPLRQPIVGCLLGKLYNKITILEILTSKGDYGDADIICPHITKPKDFKQLNLTLNPDKGRQTSSLVTNISDTADHAQFICPITKKEMNGRSRFVFLWSCGCVVSESALKTINSTTCLVCNQPFKPEDVILINPTSEADIKTAQDRLASRPTKKRKRKSPELLAGSGSDEEKKKQKSEVKINMNLPDLKEAHEAAMKVNRSVKLFSNGKEEDKGGNYLTKGTFNRYAAC</sequence>
<proteinExistence type="inferred from homology"/>
<evidence type="ECO:0000313" key="3">
    <source>
        <dbReference type="EMBL" id="KAJ3261158.1"/>
    </source>
</evidence>
<organism evidence="3 4">
    <name type="scientific">Boothiomyces macroporosus</name>
    <dbReference type="NCBI Taxonomy" id="261099"/>
    <lineage>
        <taxon>Eukaryota</taxon>
        <taxon>Fungi</taxon>
        <taxon>Fungi incertae sedis</taxon>
        <taxon>Chytridiomycota</taxon>
        <taxon>Chytridiomycota incertae sedis</taxon>
        <taxon>Chytridiomycetes</taxon>
        <taxon>Rhizophydiales</taxon>
        <taxon>Terramycetaceae</taxon>
        <taxon>Boothiomyces</taxon>
    </lineage>
</organism>
<dbReference type="PANTHER" id="PTHR12775:SF0">
    <property type="entry name" value="REPLICATION TERMINATION FACTOR 2"/>
    <property type="match status" value="1"/>
</dbReference>
<comment type="similarity">
    <text evidence="1">Belongs to the rtf2 family.</text>
</comment>
<protein>
    <recommendedName>
        <fullName evidence="5">Replication termination factor 2</fullName>
    </recommendedName>
</protein>
<feature type="compositionally biased region" description="Basic and acidic residues" evidence="2">
    <location>
        <begin position="9"/>
        <end position="23"/>
    </location>
</feature>
<dbReference type="EMBL" id="JADGKB010000007">
    <property type="protein sequence ID" value="KAJ3261158.1"/>
    <property type="molecule type" value="Genomic_DNA"/>
</dbReference>
<comment type="caution">
    <text evidence="3">The sequence shown here is derived from an EMBL/GenBank/DDBJ whole genome shotgun (WGS) entry which is preliminary data.</text>
</comment>
<dbReference type="InterPro" id="IPR027799">
    <property type="entry name" value="Rtf2_RING-finger"/>
</dbReference>